<keyword evidence="1" id="KW-0677">Repeat</keyword>
<feature type="repeat" description="TPR" evidence="3">
    <location>
        <begin position="37"/>
        <end position="70"/>
    </location>
</feature>
<comment type="caution">
    <text evidence="4">The sequence shown here is derived from an EMBL/GenBank/DDBJ whole genome shotgun (WGS) entry which is preliminary data.</text>
</comment>
<dbReference type="Gene3D" id="1.25.40.10">
    <property type="entry name" value="Tetratricopeptide repeat domain"/>
    <property type="match status" value="2"/>
</dbReference>
<evidence type="ECO:0000256" key="2">
    <source>
        <dbReference type="ARBA" id="ARBA00022803"/>
    </source>
</evidence>
<dbReference type="Proteomes" id="UP000823897">
    <property type="component" value="Unassembled WGS sequence"/>
</dbReference>
<gene>
    <name evidence="4" type="ORF">H9911_01610</name>
</gene>
<reference evidence="4" key="1">
    <citation type="journal article" date="2021" name="PeerJ">
        <title>Extensive microbial diversity within the chicken gut microbiome revealed by metagenomics and culture.</title>
        <authorList>
            <person name="Gilroy R."/>
            <person name="Ravi A."/>
            <person name="Getino M."/>
            <person name="Pursley I."/>
            <person name="Horton D.L."/>
            <person name="Alikhan N.F."/>
            <person name="Baker D."/>
            <person name="Gharbi K."/>
            <person name="Hall N."/>
            <person name="Watson M."/>
            <person name="Adriaenssens E.M."/>
            <person name="Foster-Nyarko E."/>
            <person name="Jarju S."/>
            <person name="Secka A."/>
            <person name="Antonio M."/>
            <person name="Oren A."/>
            <person name="Chaudhuri R.R."/>
            <person name="La Ragione R."/>
            <person name="Hildebrand F."/>
            <person name="Pallen M.J."/>
        </authorList>
    </citation>
    <scope>NUCLEOTIDE SEQUENCE</scope>
    <source>
        <strain evidence="4">ChiGjej3B3-11674</strain>
    </source>
</reference>
<dbReference type="PROSITE" id="PS50005">
    <property type="entry name" value="TPR"/>
    <property type="match status" value="1"/>
</dbReference>
<proteinExistence type="predicted"/>
<protein>
    <submittedName>
        <fullName evidence="4">Tetratricopeptide repeat protein</fullName>
    </submittedName>
</protein>
<dbReference type="AlphaFoldDB" id="A0A9D2U1E1"/>
<organism evidence="4 5">
    <name type="scientific">Candidatus Mediterraneibacter tabaqchaliae</name>
    <dbReference type="NCBI Taxonomy" id="2838689"/>
    <lineage>
        <taxon>Bacteria</taxon>
        <taxon>Bacillati</taxon>
        <taxon>Bacillota</taxon>
        <taxon>Clostridia</taxon>
        <taxon>Lachnospirales</taxon>
        <taxon>Lachnospiraceae</taxon>
        <taxon>Mediterraneibacter</taxon>
    </lineage>
</organism>
<dbReference type="SMART" id="SM00028">
    <property type="entry name" value="TPR"/>
    <property type="match status" value="4"/>
</dbReference>
<name>A0A9D2U1E1_9FIRM</name>
<dbReference type="EMBL" id="DWUV01000033">
    <property type="protein sequence ID" value="HJD33222.1"/>
    <property type="molecule type" value="Genomic_DNA"/>
</dbReference>
<dbReference type="Pfam" id="PF13414">
    <property type="entry name" value="TPR_11"/>
    <property type="match status" value="1"/>
</dbReference>
<dbReference type="PANTHER" id="PTHR44943:SF8">
    <property type="entry name" value="TPR REPEAT-CONTAINING PROTEIN MJ0263"/>
    <property type="match status" value="1"/>
</dbReference>
<dbReference type="InterPro" id="IPR051685">
    <property type="entry name" value="Ycf3/AcsC/BcsC/TPR_MFPF"/>
</dbReference>
<sequence>MGAKDLIADSRLAFLNQENETALNLARRAIALEPRNPDAYKCAGNACMSLARYDEAIKNYSQAVKCDGANGNRYYDLGFAQATADQTVNAMNSFARAEELGCVPENLVQLYNVLGIICFDIGRYDDALVNLSKAEQLLGVDLDIMQRKAVIYGIKNDIRNGLHTANQIKMIAPSEYKGYQIAFKLLIQAKRLETAEKELQMAEKYAGPSADYYMDRITLELEKYRQDSDRAHFTAALTIIDKSLKTLKPQVKDVIDSYINAAEIHLQMENADRTIACLNAARNPADAYNNGFEVMEIRPEIHELSDYDVEDMIAEDRMRIEEELGEYGLEELVQGVEPDEDGNREYFTEIPDDPQEEEAAYRLDGQEAQYTPGLIDQINRLYVGAFTLKKDFEKVIEYARKLQTSESLQHRYMGKYTEANAMKELGMPDAASKYGEIIKFFRNAMIKDPTDMMAVSYRIQACIDLGRYDEAEQMCSLLNKDVRQPLLQKIREAKGGGDVL</sequence>
<evidence type="ECO:0000256" key="1">
    <source>
        <dbReference type="ARBA" id="ARBA00022737"/>
    </source>
</evidence>
<reference evidence="4" key="2">
    <citation type="submission" date="2021-04" db="EMBL/GenBank/DDBJ databases">
        <authorList>
            <person name="Gilroy R."/>
        </authorList>
    </citation>
    <scope>NUCLEOTIDE SEQUENCE</scope>
    <source>
        <strain evidence="4">ChiGjej3B3-11674</strain>
    </source>
</reference>
<dbReference type="PANTHER" id="PTHR44943">
    <property type="entry name" value="CELLULOSE SYNTHASE OPERON PROTEIN C"/>
    <property type="match status" value="1"/>
</dbReference>
<evidence type="ECO:0000313" key="4">
    <source>
        <dbReference type="EMBL" id="HJD33222.1"/>
    </source>
</evidence>
<dbReference type="SUPFAM" id="SSF48452">
    <property type="entry name" value="TPR-like"/>
    <property type="match status" value="2"/>
</dbReference>
<dbReference type="InterPro" id="IPR019734">
    <property type="entry name" value="TPR_rpt"/>
</dbReference>
<accession>A0A9D2U1E1</accession>
<evidence type="ECO:0000256" key="3">
    <source>
        <dbReference type="PROSITE-ProRule" id="PRU00339"/>
    </source>
</evidence>
<dbReference type="InterPro" id="IPR011990">
    <property type="entry name" value="TPR-like_helical_dom_sf"/>
</dbReference>
<keyword evidence="2 3" id="KW-0802">TPR repeat</keyword>
<evidence type="ECO:0000313" key="5">
    <source>
        <dbReference type="Proteomes" id="UP000823897"/>
    </source>
</evidence>